<protein>
    <submittedName>
        <fullName evidence="1">Uncharacterized protein</fullName>
    </submittedName>
</protein>
<name>A0A1J6J065_NICAT</name>
<gene>
    <name evidence="1" type="ORF">A4A49_59944</name>
</gene>
<accession>A0A1J6J065</accession>
<feature type="non-terminal residue" evidence="1">
    <location>
        <position position="1"/>
    </location>
</feature>
<dbReference type="Gramene" id="OIT00697">
    <property type="protein sequence ID" value="OIT00697"/>
    <property type="gene ID" value="A4A49_59944"/>
</dbReference>
<dbReference type="EMBL" id="MJEQ01037189">
    <property type="protein sequence ID" value="OIT00697.1"/>
    <property type="molecule type" value="Genomic_DNA"/>
</dbReference>
<reference evidence="1" key="1">
    <citation type="submission" date="2016-11" db="EMBL/GenBank/DDBJ databases">
        <title>The genome of Nicotiana attenuata.</title>
        <authorList>
            <person name="Xu S."/>
            <person name="Brockmoeller T."/>
            <person name="Gaquerel E."/>
            <person name="Navarro A."/>
            <person name="Kuhl H."/>
            <person name="Gase K."/>
            <person name="Ling Z."/>
            <person name="Zhou W."/>
            <person name="Kreitzer C."/>
            <person name="Stanke M."/>
            <person name="Tang H."/>
            <person name="Lyons E."/>
            <person name="Pandey P."/>
            <person name="Pandey S.P."/>
            <person name="Timmermann B."/>
            <person name="Baldwin I.T."/>
        </authorList>
    </citation>
    <scope>NUCLEOTIDE SEQUENCE [LARGE SCALE GENOMIC DNA]</scope>
    <source>
        <strain evidence="1">UT</strain>
    </source>
</reference>
<comment type="caution">
    <text evidence="1">The sequence shown here is derived from an EMBL/GenBank/DDBJ whole genome shotgun (WGS) entry which is preliminary data.</text>
</comment>
<organism evidence="1 2">
    <name type="scientific">Nicotiana attenuata</name>
    <name type="common">Coyote tobacco</name>
    <dbReference type="NCBI Taxonomy" id="49451"/>
    <lineage>
        <taxon>Eukaryota</taxon>
        <taxon>Viridiplantae</taxon>
        <taxon>Streptophyta</taxon>
        <taxon>Embryophyta</taxon>
        <taxon>Tracheophyta</taxon>
        <taxon>Spermatophyta</taxon>
        <taxon>Magnoliopsida</taxon>
        <taxon>eudicotyledons</taxon>
        <taxon>Gunneridae</taxon>
        <taxon>Pentapetalae</taxon>
        <taxon>asterids</taxon>
        <taxon>lamiids</taxon>
        <taxon>Solanales</taxon>
        <taxon>Solanaceae</taxon>
        <taxon>Nicotianoideae</taxon>
        <taxon>Nicotianeae</taxon>
        <taxon>Nicotiana</taxon>
    </lineage>
</organism>
<dbReference type="Proteomes" id="UP000187609">
    <property type="component" value="Unassembled WGS sequence"/>
</dbReference>
<evidence type="ECO:0000313" key="2">
    <source>
        <dbReference type="Proteomes" id="UP000187609"/>
    </source>
</evidence>
<sequence>CKHIGNMKHTKDICFKLDGYPQWWHELKAKRKREAGRAALVNTGDSPNATTNIDSQIIVQTGSSPAAANISMALTDSGNLDWIIDSGVTDRMTFDLRDCVESSQPKRTCIANANGVTYPVIGAGKVALSPSFSL</sequence>
<dbReference type="AlphaFoldDB" id="A0A1J6J065"/>
<feature type="non-terminal residue" evidence="1">
    <location>
        <position position="134"/>
    </location>
</feature>
<proteinExistence type="predicted"/>
<evidence type="ECO:0000313" key="1">
    <source>
        <dbReference type="EMBL" id="OIT00697.1"/>
    </source>
</evidence>
<keyword evidence="2" id="KW-1185">Reference proteome</keyword>